<organism evidence="2 3">
    <name type="scientific">Mycobacterium tuberculosis</name>
    <dbReference type="NCBI Taxonomy" id="1773"/>
    <lineage>
        <taxon>Bacteria</taxon>
        <taxon>Bacillati</taxon>
        <taxon>Actinomycetota</taxon>
        <taxon>Actinomycetes</taxon>
        <taxon>Mycobacteriales</taxon>
        <taxon>Mycobacteriaceae</taxon>
        <taxon>Mycobacterium</taxon>
        <taxon>Mycobacterium tuberculosis complex</taxon>
    </lineage>
</organism>
<evidence type="ECO:0000313" key="3">
    <source>
        <dbReference type="Proteomes" id="UP000050164"/>
    </source>
</evidence>
<dbReference type="AlphaFoldDB" id="A0A654ZTV2"/>
<dbReference type="Proteomes" id="UP000050164">
    <property type="component" value="Unassembled WGS sequence"/>
</dbReference>
<protein>
    <submittedName>
        <fullName evidence="2">Uncharacterized protein</fullName>
    </submittedName>
</protein>
<accession>A0A654ZTV2</accession>
<feature type="compositionally biased region" description="Polar residues" evidence="1">
    <location>
        <begin position="162"/>
        <end position="174"/>
    </location>
</feature>
<evidence type="ECO:0000256" key="1">
    <source>
        <dbReference type="SAM" id="MobiDB-lite"/>
    </source>
</evidence>
<dbReference type="EMBL" id="CNFT01000104">
    <property type="protein sequence ID" value="CKR09883.1"/>
    <property type="molecule type" value="Genomic_DNA"/>
</dbReference>
<proteinExistence type="predicted"/>
<reference evidence="2 3" key="1">
    <citation type="submission" date="2015-03" db="EMBL/GenBank/DDBJ databases">
        <authorList>
            <consortium name="Pathogen Informatics"/>
        </authorList>
    </citation>
    <scope>NUCLEOTIDE SEQUENCE [LARGE SCALE GENOMIC DNA]</scope>
    <source>
        <strain evidence="2 3">Bir 185</strain>
    </source>
</reference>
<feature type="region of interest" description="Disordered" evidence="1">
    <location>
        <begin position="153"/>
        <end position="174"/>
    </location>
</feature>
<evidence type="ECO:0000313" key="2">
    <source>
        <dbReference type="EMBL" id="CKR09883.1"/>
    </source>
</evidence>
<gene>
    <name evidence="2" type="ORF">ERS027659_00710</name>
</gene>
<sequence length="203" mass="21587">MAVSTSFSSRRTRVSSCVHPQQVSQLASMRCPPSVRIDSGWNWTPWIGSPVCCTAMITPLLVRAVTLSTAGSDLGRIVNEWYRVAVKGSGSPCSTPTLVWNTLLVLPCNSSGARSTVAPNATPMAWCPRQTPSKGVCAAAHACTILTDAPARSGVPGPGLSRTPSNWPATAASSDSRWSSLRHTSASMPSWPRYCTRLNTKLS</sequence>
<name>A0A654ZTV2_MYCTX</name>